<dbReference type="EMBL" id="MKKU01000772">
    <property type="protein sequence ID" value="RNF02446.1"/>
    <property type="molecule type" value="Genomic_DNA"/>
</dbReference>
<reference evidence="1 2" key="1">
    <citation type="journal article" date="2018" name="BMC Genomics">
        <title>Genomic comparison of Trypanosoma conorhini and Trypanosoma rangeli to Trypanosoma cruzi strains of high and low virulence.</title>
        <authorList>
            <person name="Bradwell K.R."/>
            <person name="Koparde V.N."/>
            <person name="Matveyev A.V."/>
            <person name="Serrano M.G."/>
            <person name="Alves J.M."/>
            <person name="Parikh H."/>
            <person name="Huang B."/>
            <person name="Lee V."/>
            <person name="Espinosa-Alvarez O."/>
            <person name="Ortiz P.A."/>
            <person name="Costa-Martins A.G."/>
            <person name="Teixeira M.M."/>
            <person name="Buck G.A."/>
        </authorList>
    </citation>
    <scope>NUCLEOTIDE SEQUENCE [LARGE SCALE GENOMIC DNA]</scope>
    <source>
        <strain evidence="1 2">025E</strain>
    </source>
</reference>
<evidence type="ECO:0000313" key="2">
    <source>
        <dbReference type="Proteomes" id="UP000284403"/>
    </source>
</evidence>
<dbReference type="RefSeq" id="XP_029224652.1">
    <property type="nucleotide sequence ID" value="XM_029375247.1"/>
</dbReference>
<gene>
    <name evidence="1" type="ORF">Tco025E_08397</name>
</gene>
<protein>
    <submittedName>
        <fullName evidence="1">Uncharacterized protein</fullName>
    </submittedName>
</protein>
<comment type="caution">
    <text evidence="1">The sequence shown here is derived from an EMBL/GenBank/DDBJ whole genome shotgun (WGS) entry which is preliminary data.</text>
</comment>
<name>A0A3R7MAP0_9TRYP</name>
<dbReference type="Proteomes" id="UP000284403">
    <property type="component" value="Unassembled WGS sequence"/>
</dbReference>
<keyword evidence="2" id="KW-1185">Reference proteome</keyword>
<sequence>MTFSASWLSSLQKEPELAVSFGIASTIASATAESSTPPSTCRESVSSSVLITAYMASPWFTSFSNNGAYSQRDIKCRFAFIALTSANNSSRLSTDSFLPVSRLDTITRCLRISNEGIRLAAATASTLRSCSSREEEEEAAQNFLNPIIHNVDTPLK</sequence>
<evidence type="ECO:0000313" key="1">
    <source>
        <dbReference type="EMBL" id="RNF02446.1"/>
    </source>
</evidence>
<organism evidence="1 2">
    <name type="scientific">Trypanosoma conorhini</name>
    <dbReference type="NCBI Taxonomy" id="83891"/>
    <lineage>
        <taxon>Eukaryota</taxon>
        <taxon>Discoba</taxon>
        <taxon>Euglenozoa</taxon>
        <taxon>Kinetoplastea</taxon>
        <taxon>Metakinetoplastina</taxon>
        <taxon>Trypanosomatida</taxon>
        <taxon>Trypanosomatidae</taxon>
        <taxon>Trypanosoma</taxon>
    </lineage>
</organism>
<dbReference type="AlphaFoldDB" id="A0A3R7MAP0"/>
<proteinExistence type="predicted"/>
<dbReference type="GeneID" id="40322008"/>
<accession>A0A3R7MAP0</accession>